<name>G2GXG1_9ENTR</name>
<proteinExistence type="predicted"/>
<reference evidence="1 2" key="1">
    <citation type="journal article" date="2012" name="Genome Res.">
        <title>Genomic basis of endosymbiont-conferred protection against an insect parasitoid.</title>
        <authorList>
            <person name="Hansen A.K."/>
            <person name="Vorburger C."/>
            <person name="Moran N.A."/>
        </authorList>
    </citation>
    <scope>NUCLEOTIDE SEQUENCE [LARGE SCALE GENOMIC DNA]</scope>
    <source>
        <strain evidence="2">R5.15</strain>
    </source>
</reference>
<keyword evidence="2" id="KW-1185">Reference proteome</keyword>
<accession>G2GXG1</accession>
<sequence length="33" mass="3749">MKNHHVNLIDKNVDYDSCDSPAVFILDNGEDTE</sequence>
<evidence type="ECO:0000313" key="1">
    <source>
        <dbReference type="EMBL" id="EGY29570.1"/>
    </source>
</evidence>
<dbReference type="AlphaFoldDB" id="G2GXG1"/>
<comment type="caution">
    <text evidence="1">The sequence shown here is derived from an EMBL/GenBank/DDBJ whole genome shotgun (WGS) entry which is preliminary data.</text>
</comment>
<dbReference type="EMBL" id="AGCA01000098">
    <property type="protein sequence ID" value="EGY29570.1"/>
    <property type="molecule type" value="Genomic_DNA"/>
</dbReference>
<evidence type="ECO:0000313" key="2">
    <source>
        <dbReference type="Proteomes" id="UP000004116"/>
    </source>
</evidence>
<protein>
    <submittedName>
        <fullName evidence="1">Uncharacterized protein</fullName>
    </submittedName>
</protein>
<organism evidence="1 2">
    <name type="scientific">Candidatus Regiella insecticola 5.15</name>
    <dbReference type="NCBI Taxonomy" id="1005043"/>
    <lineage>
        <taxon>Bacteria</taxon>
        <taxon>Pseudomonadati</taxon>
        <taxon>Pseudomonadota</taxon>
        <taxon>Gammaproteobacteria</taxon>
        <taxon>Enterobacterales</taxon>
        <taxon>Enterobacteriaceae</taxon>
        <taxon>aphid secondary symbionts</taxon>
        <taxon>Candidatus Regiella</taxon>
    </lineage>
</organism>
<dbReference type="Proteomes" id="UP000004116">
    <property type="component" value="Unassembled WGS sequence"/>
</dbReference>
<gene>
    <name evidence="1" type="ORF">Rin_00004530</name>
</gene>